<dbReference type="AlphaFoldDB" id="A0A2K3MXA3"/>
<feature type="repeat" description="ARM" evidence="2">
    <location>
        <begin position="358"/>
        <end position="400"/>
    </location>
</feature>
<dbReference type="SUPFAM" id="SSF48371">
    <property type="entry name" value="ARM repeat"/>
    <property type="match status" value="1"/>
</dbReference>
<feature type="compositionally biased region" description="Basic and acidic residues" evidence="3">
    <location>
        <begin position="1"/>
        <end position="14"/>
    </location>
</feature>
<dbReference type="InterPro" id="IPR000225">
    <property type="entry name" value="Armadillo"/>
</dbReference>
<reference evidence="4 5" key="2">
    <citation type="journal article" date="2017" name="Front. Plant Sci.">
        <title>Gene Classification and Mining of Molecular Markers Useful in Red Clover (Trifolium pratense) Breeding.</title>
        <authorList>
            <person name="Istvanek J."/>
            <person name="Dluhosova J."/>
            <person name="Dluhos P."/>
            <person name="Patkova L."/>
            <person name="Nedelnik J."/>
            <person name="Repkova J."/>
        </authorList>
    </citation>
    <scope>NUCLEOTIDE SEQUENCE [LARGE SCALE GENOMIC DNA]</scope>
    <source>
        <strain evidence="5">cv. Tatra</strain>
        <tissue evidence="4">Young leaves</tissue>
    </source>
</reference>
<dbReference type="SMART" id="SM00185">
    <property type="entry name" value="ARM"/>
    <property type="match status" value="7"/>
</dbReference>
<dbReference type="EMBL" id="ASHM01013394">
    <property type="protein sequence ID" value="PNX95364.1"/>
    <property type="molecule type" value="Genomic_DNA"/>
</dbReference>
<evidence type="ECO:0000313" key="5">
    <source>
        <dbReference type="Proteomes" id="UP000236291"/>
    </source>
</evidence>
<proteinExistence type="predicted"/>
<evidence type="ECO:0000313" key="4">
    <source>
        <dbReference type="EMBL" id="PNX95364.1"/>
    </source>
</evidence>
<dbReference type="InterPro" id="IPR011989">
    <property type="entry name" value="ARM-like"/>
</dbReference>
<dbReference type="ExpressionAtlas" id="A0A2K3MXA3">
    <property type="expression patterns" value="baseline"/>
</dbReference>
<feature type="repeat" description="ARM" evidence="2">
    <location>
        <begin position="191"/>
        <end position="226"/>
    </location>
</feature>
<dbReference type="InterPro" id="IPR044282">
    <property type="entry name" value="ABAP1/ARIA"/>
</dbReference>
<feature type="repeat" description="ARM" evidence="2">
    <location>
        <begin position="233"/>
        <end position="275"/>
    </location>
</feature>
<dbReference type="STRING" id="57577.A0A2K3MXA3"/>
<organism evidence="4 5">
    <name type="scientific">Trifolium pratense</name>
    <name type="common">Red clover</name>
    <dbReference type="NCBI Taxonomy" id="57577"/>
    <lineage>
        <taxon>Eukaryota</taxon>
        <taxon>Viridiplantae</taxon>
        <taxon>Streptophyta</taxon>
        <taxon>Embryophyta</taxon>
        <taxon>Tracheophyta</taxon>
        <taxon>Spermatophyta</taxon>
        <taxon>Magnoliopsida</taxon>
        <taxon>eudicotyledons</taxon>
        <taxon>Gunneridae</taxon>
        <taxon>Pentapetalae</taxon>
        <taxon>rosids</taxon>
        <taxon>fabids</taxon>
        <taxon>Fabales</taxon>
        <taxon>Fabaceae</taxon>
        <taxon>Papilionoideae</taxon>
        <taxon>50 kb inversion clade</taxon>
        <taxon>NPAAA clade</taxon>
        <taxon>Hologalegina</taxon>
        <taxon>IRL clade</taxon>
        <taxon>Trifolieae</taxon>
        <taxon>Trifolium</taxon>
    </lineage>
</organism>
<dbReference type="PANTHER" id="PTHR46710:SF11">
    <property type="entry name" value="ARMADILLO BTB ARABIDOPSIS PROTEIN 1"/>
    <property type="match status" value="1"/>
</dbReference>
<gene>
    <name evidence="4" type="ORF">L195_g018555</name>
</gene>
<evidence type="ECO:0000256" key="3">
    <source>
        <dbReference type="SAM" id="MobiDB-lite"/>
    </source>
</evidence>
<name>A0A2K3MXA3_TRIPR</name>
<dbReference type="Gene3D" id="1.25.10.10">
    <property type="entry name" value="Leucine-rich Repeat Variant"/>
    <property type="match status" value="3"/>
</dbReference>
<comment type="caution">
    <text evidence="4">The sequence shown here is derived from an EMBL/GenBank/DDBJ whole genome shotgun (WGS) entry which is preliminary data.</text>
</comment>
<evidence type="ECO:0000256" key="2">
    <source>
        <dbReference type="PROSITE-ProRule" id="PRU00259"/>
    </source>
</evidence>
<sequence length="461" mass="50381">MDLRTRNMKRKLDFTEQDELPNNPQRRRLDLPADISKRIHFLKSAFSSSDSDRCSARSALFVLTEFAKDEDIVDVIVDCGAVPALVKVLETANAKVSDDGDCHADCHADRHRYEMEKDCAFVLGLLAVKQEYQQLIVDAGALPHLVELLKRSKSPIISQALFSGILRKAADTITNLAHENTSIKTLVRLEGGIPPLVELLEFNDTKVQRAAAGALRTLAFQNAENKNQIIQCNALPTLVLMLGSEDPTIHYEAVGVIGNLVHSSPEIKKEVLLAGALQPVICLLSSCCLESQREAALLIGQFATTDSDCKIHIGQRGAIKPLIDMLESSDLQLREMSTFALGRLAQDSHNQAGIAYNGGIEPLLKLLGTKNTSVQHNASFALYALADNEDNVAVIIKAGGFQKLHEGHFNAQVPHSRVCNKDIKKIGREDARASKFSPELSVPLAGTETHAISYAHWGQGC</sequence>
<dbReference type="PROSITE" id="PS50176">
    <property type="entry name" value="ARM_REPEAT"/>
    <property type="match status" value="5"/>
</dbReference>
<dbReference type="PANTHER" id="PTHR46710">
    <property type="entry name" value="ARM REPEAT PROTEIN INTERACTING WITH ABF2"/>
    <property type="match status" value="1"/>
</dbReference>
<dbReference type="Proteomes" id="UP000236291">
    <property type="component" value="Unassembled WGS sequence"/>
</dbReference>
<dbReference type="InterPro" id="IPR016024">
    <property type="entry name" value="ARM-type_fold"/>
</dbReference>
<accession>A0A2K3MXA3</accession>
<keyword evidence="1" id="KW-0677">Repeat</keyword>
<feature type="repeat" description="ARM" evidence="2">
    <location>
        <begin position="317"/>
        <end position="359"/>
    </location>
</feature>
<evidence type="ECO:0000256" key="1">
    <source>
        <dbReference type="ARBA" id="ARBA00022737"/>
    </source>
</evidence>
<dbReference type="Pfam" id="PF00514">
    <property type="entry name" value="Arm"/>
    <property type="match status" value="3"/>
</dbReference>
<reference evidence="4 5" key="1">
    <citation type="journal article" date="2014" name="Am. J. Bot.">
        <title>Genome assembly and annotation for red clover (Trifolium pratense; Fabaceae).</title>
        <authorList>
            <person name="Istvanek J."/>
            <person name="Jaros M."/>
            <person name="Krenek A."/>
            <person name="Repkova J."/>
        </authorList>
    </citation>
    <scope>NUCLEOTIDE SEQUENCE [LARGE SCALE GENOMIC DNA]</scope>
    <source>
        <strain evidence="5">cv. Tatra</strain>
        <tissue evidence="4">Young leaves</tissue>
    </source>
</reference>
<protein>
    <submittedName>
        <fullName evidence="4">Arm repeat protein interacting with abf2-like protein</fullName>
    </submittedName>
</protein>
<feature type="region of interest" description="Disordered" evidence="3">
    <location>
        <begin position="1"/>
        <end position="27"/>
    </location>
</feature>
<feature type="repeat" description="ARM" evidence="2">
    <location>
        <begin position="140"/>
        <end position="191"/>
    </location>
</feature>